<proteinExistence type="predicted"/>
<gene>
    <name evidence="2" type="ORF">E2986_12176</name>
</gene>
<reference evidence="2" key="1">
    <citation type="submission" date="2019-11" db="EMBL/GenBank/DDBJ databases">
        <title>The nuclear and mitochondrial genomes of Frieseomelitta varia - a highly eusocial stingless bee (Meliponini) with a permanently sterile worker caste.</title>
        <authorList>
            <person name="Freitas F.C.P."/>
            <person name="Lourenco A.P."/>
            <person name="Nunes F.M.F."/>
            <person name="Paschoal A.R."/>
            <person name="Abreu F.C.P."/>
            <person name="Barbin F.O."/>
            <person name="Bataglia L."/>
            <person name="Cardoso-Junior C.A.M."/>
            <person name="Cervoni M.S."/>
            <person name="Silva S.R."/>
            <person name="Dalarmi F."/>
            <person name="Del Lama M.A."/>
            <person name="Depintor T.S."/>
            <person name="Ferreira K.M."/>
            <person name="Goria P.S."/>
            <person name="Jaskot M.C."/>
            <person name="Lago D.C."/>
            <person name="Luna-Lucena D."/>
            <person name="Moda L.M."/>
            <person name="Nascimento L."/>
            <person name="Pedrino M."/>
            <person name="Rabico F.O."/>
            <person name="Sanches F.C."/>
            <person name="Santos D.E."/>
            <person name="Santos C.G."/>
            <person name="Vieira J."/>
            <person name="Lopes T.F."/>
            <person name="Barchuk A.R."/>
            <person name="Hartfelder K."/>
            <person name="Simoes Z.L.P."/>
            <person name="Bitondi M.M.G."/>
            <person name="Pinheiro D.G."/>
        </authorList>
    </citation>
    <scope>NUCLEOTIDE SEQUENCE</scope>
    <source>
        <strain evidence="2">USP_RPSP 00005682</strain>
        <tissue evidence="2">Whole individual</tissue>
    </source>
</reference>
<keyword evidence="3" id="KW-1185">Reference proteome</keyword>
<dbReference type="EMBL" id="WNWW01001417">
    <property type="protein sequence ID" value="KAF3419821.1"/>
    <property type="molecule type" value="Genomic_DNA"/>
</dbReference>
<protein>
    <submittedName>
        <fullName evidence="2">Uncharacterized protein</fullName>
    </submittedName>
</protein>
<evidence type="ECO:0000313" key="2">
    <source>
        <dbReference type="EMBL" id="KAF3419821.1"/>
    </source>
</evidence>
<feature type="transmembrane region" description="Helical" evidence="1">
    <location>
        <begin position="44"/>
        <end position="67"/>
    </location>
</feature>
<name>A0A833RKL5_9HYME</name>
<evidence type="ECO:0000256" key="1">
    <source>
        <dbReference type="SAM" id="Phobius"/>
    </source>
</evidence>
<keyword evidence="1" id="KW-0812">Transmembrane</keyword>
<dbReference type="Proteomes" id="UP000655588">
    <property type="component" value="Unassembled WGS sequence"/>
</dbReference>
<dbReference type="AlphaFoldDB" id="A0A833RKL5"/>
<organism evidence="2 3">
    <name type="scientific">Frieseomelitta varia</name>
    <dbReference type="NCBI Taxonomy" id="561572"/>
    <lineage>
        <taxon>Eukaryota</taxon>
        <taxon>Metazoa</taxon>
        <taxon>Ecdysozoa</taxon>
        <taxon>Arthropoda</taxon>
        <taxon>Hexapoda</taxon>
        <taxon>Insecta</taxon>
        <taxon>Pterygota</taxon>
        <taxon>Neoptera</taxon>
        <taxon>Endopterygota</taxon>
        <taxon>Hymenoptera</taxon>
        <taxon>Apocrita</taxon>
        <taxon>Aculeata</taxon>
        <taxon>Apoidea</taxon>
        <taxon>Anthophila</taxon>
        <taxon>Apidae</taxon>
        <taxon>Frieseomelitta</taxon>
    </lineage>
</organism>
<keyword evidence="1" id="KW-0472">Membrane</keyword>
<evidence type="ECO:0000313" key="3">
    <source>
        <dbReference type="Proteomes" id="UP000655588"/>
    </source>
</evidence>
<keyword evidence="1" id="KW-1133">Transmembrane helix</keyword>
<accession>A0A833RKL5</accession>
<sequence length="72" mass="8566">MTLEPTLHICNEIHIQNLKYKNVCLYSRKYWKELFGESITLGHVLFFSLLMCLVGFSVIMESFLLYYNIKDI</sequence>
<comment type="caution">
    <text evidence="2">The sequence shown here is derived from an EMBL/GenBank/DDBJ whole genome shotgun (WGS) entry which is preliminary data.</text>
</comment>